<proteinExistence type="predicted"/>
<keyword evidence="3" id="KW-1185">Reference proteome</keyword>
<dbReference type="InterPro" id="IPR007210">
    <property type="entry name" value="ABC_Gly_betaine_transp_sub-bd"/>
</dbReference>
<reference evidence="2 3" key="1">
    <citation type="submission" date="2020-08" db="EMBL/GenBank/DDBJ databases">
        <title>Sequencing the genomes of 1000 actinobacteria strains.</title>
        <authorList>
            <person name="Klenk H.-P."/>
        </authorList>
    </citation>
    <scope>NUCLEOTIDE SEQUENCE [LARGE SCALE GENOMIC DNA]</scope>
    <source>
        <strain evidence="2 3">DSM 45584</strain>
    </source>
</reference>
<dbReference type="EMBL" id="JACHIW010000001">
    <property type="protein sequence ID" value="MBB5154241.1"/>
    <property type="molecule type" value="Genomic_DNA"/>
</dbReference>
<sequence length="336" mass="36426">MTLRMSRRGAFKLTALTMTGVLLSGCGLSSGGSVPLAVASGTIQRVPELEGVTITVGSKAFTEQLVLGYIAEFALSAAGANVRDLSSIVGSSTARHALKSDQIDILWDYTGTSWISYNGNTDPIPNAQAQFEAVRKLDLERNGIAWTAIDYHVDNTYAFAVNQDAARRLGVQKLSDIPRIVAEHPEDASFCVDTEFANRNDGLPGVEKEYGFTADKSKVKTLTEGSIYQATASGTCTFGEVFTTDGRIQALNLKLLADDHQFFPRYNIGITTRAELLKRYPQITSVFEPVSAKLTNEELVKLNAQVDVDGRDPADVARDWMVRQGLVKLPGGQAAR</sequence>
<dbReference type="Proteomes" id="UP000584374">
    <property type="component" value="Unassembled WGS sequence"/>
</dbReference>
<dbReference type="Gene3D" id="3.40.190.120">
    <property type="entry name" value="Osmoprotection protein (prox), domain 2"/>
    <property type="match status" value="1"/>
</dbReference>
<dbReference type="Gene3D" id="3.40.190.10">
    <property type="entry name" value="Periplasmic binding protein-like II"/>
    <property type="match status" value="1"/>
</dbReference>
<evidence type="ECO:0000259" key="1">
    <source>
        <dbReference type="Pfam" id="PF04069"/>
    </source>
</evidence>
<accession>A0A840Q3P5</accession>
<feature type="domain" description="ABC-type glycine betaine transport system substrate-binding" evidence="1">
    <location>
        <begin position="53"/>
        <end position="321"/>
    </location>
</feature>
<name>A0A840Q3P5_9PSEU</name>
<dbReference type="RefSeq" id="WP_246470782.1">
    <property type="nucleotide sequence ID" value="NZ_JACHIW010000001.1"/>
</dbReference>
<dbReference type="PROSITE" id="PS51318">
    <property type="entry name" value="TAT"/>
    <property type="match status" value="1"/>
</dbReference>
<dbReference type="Pfam" id="PF04069">
    <property type="entry name" value="OpuAC"/>
    <property type="match status" value="1"/>
</dbReference>
<dbReference type="GO" id="GO:0043190">
    <property type="term" value="C:ATP-binding cassette (ABC) transporter complex"/>
    <property type="evidence" value="ECO:0007669"/>
    <property type="project" value="InterPro"/>
</dbReference>
<dbReference type="InterPro" id="IPR006311">
    <property type="entry name" value="TAT_signal"/>
</dbReference>
<evidence type="ECO:0000313" key="3">
    <source>
        <dbReference type="Proteomes" id="UP000584374"/>
    </source>
</evidence>
<evidence type="ECO:0000313" key="2">
    <source>
        <dbReference type="EMBL" id="MBB5154241.1"/>
    </source>
</evidence>
<comment type="caution">
    <text evidence="2">The sequence shown here is derived from an EMBL/GenBank/DDBJ whole genome shotgun (WGS) entry which is preliminary data.</text>
</comment>
<organism evidence="2 3">
    <name type="scientific">Saccharopolyspora phatthalungensis</name>
    <dbReference type="NCBI Taxonomy" id="664693"/>
    <lineage>
        <taxon>Bacteria</taxon>
        <taxon>Bacillati</taxon>
        <taxon>Actinomycetota</taxon>
        <taxon>Actinomycetes</taxon>
        <taxon>Pseudonocardiales</taxon>
        <taxon>Pseudonocardiaceae</taxon>
        <taxon>Saccharopolyspora</taxon>
    </lineage>
</organism>
<gene>
    <name evidence="2" type="ORF">BJ970_001775</name>
</gene>
<dbReference type="AlphaFoldDB" id="A0A840Q3P5"/>
<dbReference type="PROSITE" id="PS51257">
    <property type="entry name" value="PROKAR_LIPOPROTEIN"/>
    <property type="match status" value="1"/>
</dbReference>
<dbReference type="GO" id="GO:0022857">
    <property type="term" value="F:transmembrane transporter activity"/>
    <property type="evidence" value="ECO:0007669"/>
    <property type="project" value="InterPro"/>
</dbReference>
<dbReference type="CDD" id="cd13611">
    <property type="entry name" value="PBP2_YehZ"/>
    <property type="match status" value="1"/>
</dbReference>
<dbReference type="SUPFAM" id="SSF53850">
    <property type="entry name" value="Periplasmic binding protein-like II"/>
    <property type="match status" value="1"/>
</dbReference>
<protein>
    <submittedName>
        <fullName evidence="2">Osmoprotectant transport system substrate-binding protein</fullName>
    </submittedName>
</protein>